<dbReference type="Pfam" id="PF14253">
    <property type="entry name" value="AbiH"/>
    <property type="match status" value="1"/>
</dbReference>
<evidence type="ECO:0008006" key="3">
    <source>
        <dbReference type="Google" id="ProtNLM"/>
    </source>
</evidence>
<reference evidence="1 2" key="1">
    <citation type="submission" date="2020-08" db="EMBL/GenBank/DDBJ databases">
        <title>Sphingobacterium sp. DN00404 isolated from aquaculture water.</title>
        <authorList>
            <person name="Zhang M."/>
        </authorList>
    </citation>
    <scope>NUCLEOTIDE SEQUENCE [LARGE SCALE GENOMIC DNA]</scope>
    <source>
        <strain evidence="1 2">DN00404</strain>
    </source>
</reference>
<comment type="caution">
    <text evidence="1">The sequence shown here is derived from an EMBL/GenBank/DDBJ whole genome shotgun (WGS) entry which is preliminary data.</text>
</comment>
<protein>
    <recommendedName>
        <fullName evidence="3">Bacteriophage abortive infection AbiH</fullName>
    </recommendedName>
</protein>
<accession>A0ABR7YM15</accession>
<dbReference type="RefSeq" id="WP_190993396.1">
    <property type="nucleotide sequence ID" value="NZ_JACOIK010000004.1"/>
</dbReference>
<name>A0ABR7YM15_9SPHI</name>
<dbReference type="Proteomes" id="UP000602759">
    <property type="component" value="Unassembled WGS sequence"/>
</dbReference>
<evidence type="ECO:0000313" key="1">
    <source>
        <dbReference type="EMBL" id="MBD1432365.1"/>
    </source>
</evidence>
<dbReference type="InterPro" id="IPR025935">
    <property type="entry name" value="AbiH"/>
</dbReference>
<dbReference type="EMBL" id="JACOIK010000004">
    <property type="protein sequence ID" value="MBD1432365.1"/>
    <property type="molecule type" value="Genomic_DNA"/>
</dbReference>
<gene>
    <name evidence="1" type="ORF">H8B06_05975</name>
</gene>
<organism evidence="1 2">
    <name type="scientific">Sphingobacterium micropteri</name>
    <dbReference type="NCBI Taxonomy" id="2763501"/>
    <lineage>
        <taxon>Bacteria</taxon>
        <taxon>Pseudomonadati</taxon>
        <taxon>Bacteroidota</taxon>
        <taxon>Sphingobacteriia</taxon>
        <taxon>Sphingobacteriales</taxon>
        <taxon>Sphingobacteriaceae</taxon>
        <taxon>Sphingobacterium</taxon>
    </lineage>
</organism>
<proteinExistence type="predicted"/>
<evidence type="ECO:0000313" key="2">
    <source>
        <dbReference type="Proteomes" id="UP000602759"/>
    </source>
</evidence>
<sequence>MKKLIIIGNGFDRSHGLPTSYRHFIVWLVKKEFREMNVEEPGKTRRKQFPLFSCSINRTIKDFDAYVEKNIHEIMRTCQNKQHFEVSFPGSSYGAIHERTTQPLSIKTDSIFGESLILNSCGDWVDIEDTYYRCLKNILYETTKSTEANKQEQVNKLNNQLSYLCENLKQYLLDLPQDTYIDAYRDIITKPIDHSLLFTAFNKSTPYNHHASDTYILNFNYTNTVSQYVNSSDVSINQIHGSITDEHNPMIFGYGDELDDDFQAMEKEDVDGFLKHIKSLWYLRTKNYHNLLRFIESQTYQVQIMGHSCGRSDRTLLNMIFEHENCNSIDIFYRVKKDGTDNFNKICEDVSRQFRDKQKLRKRVLPKNSMNVLPQYRAQGDEKLEIAI</sequence>
<keyword evidence="2" id="KW-1185">Reference proteome</keyword>